<dbReference type="PANTHER" id="PTHR36924:SF1">
    <property type="entry name" value="ANTITOXIN HIGA-1"/>
    <property type="match status" value="1"/>
</dbReference>
<dbReference type="Gene3D" id="1.10.260.40">
    <property type="entry name" value="lambda repressor-like DNA-binding domains"/>
    <property type="match status" value="1"/>
</dbReference>
<dbReference type="AlphaFoldDB" id="A0A975BF25"/>
<dbReference type="SUPFAM" id="SSF47413">
    <property type="entry name" value="lambda repressor-like DNA-binding domains"/>
    <property type="match status" value="1"/>
</dbReference>
<keyword evidence="1" id="KW-0238">DNA-binding</keyword>
<evidence type="ECO:0000313" key="4">
    <source>
        <dbReference type="Proteomes" id="UP000663722"/>
    </source>
</evidence>
<organism evidence="3 4">
    <name type="scientific">Desulfonema magnum</name>
    <dbReference type="NCBI Taxonomy" id="45655"/>
    <lineage>
        <taxon>Bacteria</taxon>
        <taxon>Pseudomonadati</taxon>
        <taxon>Thermodesulfobacteriota</taxon>
        <taxon>Desulfobacteria</taxon>
        <taxon>Desulfobacterales</taxon>
        <taxon>Desulfococcaceae</taxon>
        <taxon>Desulfonema</taxon>
    </lineage>
</organism>
<dbReference type="Pfam" id="PF01381">
    <property type="entry name" value="HTH_3"/>
    <property type="match status" value="1"/>
</dbReference>
<evidence type="ECO:0000313" key="3">
    <source>
        <dbReference type="EMBL" id="QTA84186.1"/>
    </source>
</evidence>
<proteinExistence type="predicted"/>
<gene>
    <name evidence="3" type="primary">higA2</name>
    <name evidence="3" type="ORF">dnm_001800</name>
</gene>
<dbReference type="InterPro" id="IPR001387">
    <property type="entry name" value="Cro/C1-type_HTH"/>
</dbReference>
<dbReference type="Proteomes" id="UP000663722">
    <property type="component" value="Chromosome"/>
</dbReference>
<protein>
    <submittedName>
        <fullName evidence="3">Toxin-antitoxin system, antitoxin component</fullName>
    </submittedName>
</protein>
<dbReference type="KEGG" id="dmm:dnm_001800"/>
<sequence length="102" mass="11321">MTQDKLNPVHPGEILAEEFLKPMGLTPEQLASDIGVNITQLDKIIAEKEGMNADMALRLARYFGTSPRFWTGLQADYDLDVTSEYLGNRLEQEVKPRAVAAG</sequence>
<dbReference type="GO" id="GO:0003677">
    <property type="term" value="F:DNA binding"/>
    <property type="evidence" value="ECO:0007669"/>
    <property type="project" value="UniProtKB-KW"/>
</dbReference>
<keyword evidence="4" id="KW-1185">Reference proteome</keyword>
<dbReference type="EMBL" id="CP061800">
    <property type="protein sequence ID" value="QTA84186.1"/>
    <property type="molecule type" value="Genomic_DNA"/>
</dbReference>
<feature type="domain" description="HTH cro/C1-type" evidence="2">
    <location>
        <begin position="24"/>
        <end position="70"/>
    </location>
</feature>
<dbReference type="RefSeq" id="WP_207680789.1">
    <property type="nucleotide sequence ID" value="NZ_CP061800.1"/>
</dbReference>
<dbReference type="PANTHER" id="PTHR36924">
    <property type="entry name" value="ANTITOXIN HIGA-1"/>
    <property type="match status" value="1"/>
</dbReference>
<dbReference type="CDD" id="cd00093">
    <property type="entry name" value="HTH_XRE"/>
    <property type="match status" value="1"/>
</dbReference>
<dbReference type="PROSITE" id="PS50943">
    <property type="entry name" value="HTH_CROC1"/>
    <property type="match status" value="1"/>
</dbReference>
<evidence type="ECO:0000259" key="2">
    <source>
        <dbReference type="PROSITE" id="PS50943"/>
    </source>
</evidence>
<dbReference type="NCBIfam" id="TIGR02607">
    <property type="entry name" value="antidote_HigA"/>
    <property type="match status" value="1"/>
</dbReference>
<name>A0A975BF25_9BACT</name>
<dbReference type="InterPro" id="IPR013430">
    <property type="entry name" value="Toxin_antidote_HigA"/>
</dbReference>
<reference evidence="3" key="1">
    <citation type="journal article" date="2021" name="Microb. Physiol.">
        <title>Proteogenomic Insights into the Physiology of Marine, Sulfate-Reducing, Filamentous Desulfonema limicola and Desulfonema magnum.</title>
        <authorList>
            <person name="Schnaars V."/>
            <person name="Wohlbrand L."/>
            <person name="Scheve S."/>
            <person name="Hinrichs C."/>
            <person name="Reinhardt R."/>
            <person name="Rabus R."/>
        </authorList>
    </citation>
    <scope>NUCLEOTIDE SEQUENCE</scope>
    <source>
        <strain evidence="3">4be13</strain>
    </source>
</reference>
<dbReference type="SMART" id="SM00530">
    <property type="entry name" value="HTH_XRE"/>
    <property type="match status" value="1"/>
</dbReference>
<accession>A0A975BF25</accession>
<evidence type="ECO:0000256" key="1">
    <source>
        <dbReference type="ARBA" id="ARBA00023125"/>
    </source>
</evidence>
<dbReference type="InterPro" id="IPR010982">
    <property type="entry name" value="Lambda_DNA-bd_dom_sf"/>
</dbReference>